<evidence type="ECO:0000313" key="3">
    <source>
        <dbReference type="EMBL" id="AQK70573.1"/>
    </source>
</evidence>
<dbReference type="ExpressionAtlas" id="A0A1D6H707">
    <property type="expression patterns" value="baseline and differential"/>
</dbReference>
<dbReference type="PANTHER" id="PTHR11533">
    <property type="entry name" value="PROTEASE M1 ZINC METALLOPROTEASE"/>
    <property type="match status" value="1"/>
</dbReference>
<dbReference type="AlphaFoldDB" id="A0A1D6H707"/>
<dbReference type="InterPro" id="IPR024571">
    <property type="entry name" value="ERAP1-like_C_dom"/>
</dbReference>
<keyword evidence="3" id="KW-0645">Protease</keyword>
<dbReference type="EMBL" id="CM000781">
    <property type="protein sequence ID" value="AQK70573.1"/>
    <property type="molecule type" value="Genomic_DNA"/>
</dbReference>
<dbReference type="FunFam" id="1.25.50.20:FF:000002">
    <property type="entry name" value="Aminopeptidase"/>
    <property type="match status" value="1"/>
</dbReference>
<keyword evidence="3" id="KW-0378">Hydrolase</keyword>
<sequence>MMVIAAPEELVHLKKFLIDFLEPFALKLGWDAKSDEGHLNALLRGTLLTALAELGHEATINEAVRRFNVFLEDRETPLLPPDVRKAAYVALMQTVSKSNKTGYESLLRIYRETDLSQEKVRVLGSLASSPDHDVVREVLNFILSPEVRNQDAIFLLRGVSSGAHEVAWQWLKENWDYILGAYSGTLLTYFVNITVSPLATDEHGDEAEEFFKSRTKANIARTVRQSIERVRINAQWVKNIKAEADLGNVLKKLAYKH</sequence>
<keyword evidence="3" id="KW-0031">Aminopeptidase</keyword>
<protein>
    <submittedName>
        <fullName evidence="3">Aminopeptidase M1</fullName>
    </submittedName>
</protein>
<evidence type="ECO:0000256" key="1">
    <source>
        <dbReference type="ARBA" id="ARBA00010136"/>
    </source>
</evidence>
<gene>
    <name evidence="3" type="ORF">ZEAMMB73_Zm00001d016373</name>
</gene>
<dbReference type="Gene3D" id="1.25.50.20">
    <property type="match status" value="1"/>
</dbReference>
<name>A0A1D6H707_MAIZE</name>
<organism evidence="3">
    <name type="scientific">Zea mays</name>
    <name type="common">Maize</name>
    <dbReference type="NCBI Taxonomy" id="4577"/>
    <lineage>
        <taxon>Eukaryota</taxon>
        <taxon>Viridiplantae</taxon>
        <taxon>Streptophyta</taxon>
        <taxon>Embryophyta</taxon>
        <taxon>Tracheophyta</taxon>
        <taxon>Spermatophyta</taxon>
        <taxon>Magnoliopsida</taxon>
        <taxon>Liliopsida</taxon>
        <taxon>Poales</taxon>
        <taxon>Poaceae</taxon>
        <taxon>PACMAD clade</taxon>
        <taxon>Panicoideae</taxon>
        <taxon>Andropogonodae</taxon>
        <taxon>Andropogoneae</taxon>
        <taxon>Tripsacinae</taxon>
        <taxon>Zea</taxon>
    </lineage>
</organism>
<reference evidence="3" key="1">
    <citation type="submission" date="2015-12" db="EMBL/GenBank/DDBJ databases">
        <title>Update maize B73 reference genome by single molecule sequencing technologies.</title>
        <authorList>
            <consortium name="Maize Genome Sequencing Project"/>
            <person name="Ware D."/>
        </authorList>
    </citation>
    <scope>NUCLEOTIDE SEQUENCE</scope>
    <source>
        <tissue evidence="3">Seedling</tissue>
    </source>
</reference>
<dbReference type="PANTHER" id="PTHR11533:SF174">
    <property type="entry name" value="PUROMYCIN-SENSITIVE AMINOPEPTIDASE-RELATED"/>
    <property type="match status" value="1"/>
</dbReference>
<proteinExistence type="inferred from homology"/>
<dbReference type="GO" id="GO:0004177">
    <property type="term" value="F:aminopeptidase activity"/>
    <property type="evidence" value="ECO:0007669"/>
    <property type="project" value="UniProtKB-KW"/>
</dbReference>
<evidence type="ECO:0000259" key="2">
    <source>
        <dbReference type="Pfam" id="PF11838"/>
    </source>
</evidence>
<accession>A0A1D6H707</accession>
<feature type="domain" description="ERAP1-like C-terminal" evidence="2">
    <location>
        <begin position="7"/>
        <end position="231"/>
    </location>
</feature>
<comment type="similarity">
    <text evidence="1">Belongs to the peptidase M1 family.</text>
</comment>
<dbReference type="Pfam" id="PF11838">
    <property type="entry name" value="ERAP1_C"/>
    <property type="match status" value="1"/>
</dbReference>
<dbReference type="InterPro" id="IPR050344">
    <property type="entry name" value="Peptidase_M1_aminopeptidases"/>
</dbReference>